<dbReference type="HOGENOM" id="CLU_2185259_0_0_1"/>
<evidence type="ECO:0000313" key="1">
    <source>
        <dbReference type="EMBL" id="EHS63473.1"/>
    </source>
</evidence>
<dbReference type="Proteomes" id="UP000008783">
    <property type="component" value="Unassembled WGS sequence"/>
</dbReference>
<evidence type="ECO:0000313" key="2">
    <source>
        <dbReference type="Proteomes" id="UP000008783"/>
    </source>
</evidence>
<dbReference type="OrthoDB" id="10473822at2759"/>
<dbReference type="RefSeq" id="XP_003889684.1">
    <property type="nucleotide sequence ID" value="XM_003889635.1"/>
</dbReference>
<sequence>MPRFESSRKTVFLMDRVAETPSPVRTPFFFSHGMRILTASGQQPDRITPESIISGSFSTLRQCTGVSALTADRLPAGQICVGLAGSGLVGLPGKHLAGVRSSCSGGVHI</sequence>
<gene>
    <name evidence="1" type="ORF">PGTG_21603</name>
</gene>
<reference evidence="2" key="1">
    <citation type="journal article" date="2011" name="Proc. Natl. Acad. Sci. U.S.A.">
        <title>Obligate biotrophy features unraveled by the genomic analysis of rust fungi.</title>
        <authorList>
            <person name="Duplessis S."/>
            <person name="Cuomo C.A."/>
            <person name="Lin Y.-C."/>
            <person name="Aerts A."/>
            <person name="Tisserant E."/>
            <person name="Veneault-Fourrey C."/>
            <person name="Joly D.L."/>
            <person name="Hacquard S."/>
            <person name="Amselem J."/>
            <person name="Cantarel B.L."/>
            <person name="Chiu R."/>
            <person name="Coutinho P.M."/>
            <person name="Feau N."/>
            <person name="Field M."/>
            <person name="Frey P."/>
            <person name="Gelhaye E."/>
            <person name="Goldberg J."/>
            <person name="Grabherr M.G."/>
            <person name="Kodira C.D."/>
            <person name="Kohler A."/>
            <person name="Kuees U."/>
            <person name="Lindquist E.A."/>
            <person name="Lucas S.M."/>
            <person name="Mago R."/>
            <person name="Mauceli E."/>
            <person name="Morin E."/>
            <person name="Murat C."/>
            <person name="Pangilinan J.L."/>
            <person name="Park R."/>
            <person name="Pearson M."/>
            <person name="Quesneville H."/>
            <person name="Rouhier N."/>
            <person name="Sakthikumar S."/>
            <person name="Salamov A.A."/>
            <person name="Schmutz J."/>
            <person name="Selles B."/>
            <person name="Shapiro H."/>
            <person name="Tanguay P."/>
            <person name="Tuskan G.A."/>
            <person name="Henrissat B."/>
            <person name="Van de Peer Y."/>
            <person name="Rouze P."/>
            <person name="Ellis J.G."/>
            <person name="Dodds P.N."/>
            <person name="Schein J.E."/>
            <person name="Zhong S."/>
            <person name="Hamelin R.C."/>
            <person name="Grigoriev I.V."/>
            <person name="Szabo L.J."/>
            <person name="Martin F."/>
        </authorList>
    </citation>
    <scope>NUCLEOTIDE SEQUENCE [LARGE SCALE GENOMIC DNA]</scope>
    <source>
        <strain evidence="2">CRL 75-36-700-3 / race SCCL</strain>
    </source>
</reference>
<dbReference type="EMBL" id="DS178288">
    <property type="protein sequence ID" value="EHS63473.1"/>
    <property type="molecule type" value="Genomic_DNA"/>
</dbReference>
<keyword evidence="2" id="KW-1185">Reference proteome</keyword>
<organism evidence="1 2">
    <name type="scientific">Puccinia graminis f. sp. tritici (strain CRL 75-36-700-3 / race SCCL)</name>
    <name type="common">Black stem rust fungus</name>
    <dbReference type="NCBI Taxonomy" id="418459"/>
    <lineage>
        <taxon>Eukaryota</taxon>
        <taxon>Fungi</taxon>
        <taxon>Dikarya</taxon>
        <taxon>Basidiomycota</taxon>
        <taxon>Pucciniomycotina</taxon>
        <taxon>Pucciniomycetes</taxon>
        <taxon>Pucciniales</taxon>
        <taxon>Pucciniaceae</taxon>
        <taxon>Puccinia</taxon>
    </lineage>
</organism>
<dbReference type="AlphaFoldDB" id="H6QS27"/>
<name>H6QS27_PUCGT</name>
<accession>H6QS27</accession>
<dbReference type="InParanoid" id="H6QS27"/>
<proteinExistence type="predicted"/>
<dbReference type="VEuPathDB" id="FungiDB:PGTG_21603"/>
<protein>
    <submittedName>
        <fullName evidence="1">Uncharacterized protein</fullName>
    </submittedName>
</protein>
<dbReference type="KEGG" id="pgr:PGTG_21603"/>
<dbReference type="GeneID" id="13542830"/>